<evidence type="ECO:0000313" key="2">
    <source>
        <dbReference type="EMBL" id="KAK2066980.1"/>
    </source>
</evidence>
<evidence type="ECO:0000256" key="1">
    <source>
        <dbReference type="SAM" id="Phobius"/>
    </source>
</evidence>
<keyword evidence="1" id="KW-1133">Transmembrane helix</keyword>
<dbReference type="EMBL" id="JAQQPM010000001">
    <property type="protein sequence ID" value="KAK2066980.1"/>
    <property type="molecule type" value="Genomic_DNA"/>
</dbReference>
<protein>
    <submittedName>
        <fullName evidence="2">Uncharacterized protein</fullName>
    </submittedName>
</protein>
<gene>
    <name evidence="2" type="ORF">P8C59_000754</name>
</gene>
<evidence type="ECO:0000313" key="3">
    <source>
        <dbReference type="Proteomes" id="UP001217918"/>
    </source>
</evidence>
<accession>A0AAD9HY24</accession>
<feature type="transmembrane region" description="Helical" evidence="1">
    <location>
        <begin position="52"/>
        <end position="72"/>
    </location>
</feature>
<organism evidence="2 3">
    <name type="scientific">Phyllachora maydis</name>
    <dbReference type="NCBI Taxonomy" id="1825666"/>
    <lineage>
        <taxon>Eukaryota</taxon>
        <taxon>Fungi</taxon>
        <taxon>Dikarya</taxon>
        <taxon>Ascomycota</taxon>
        <taxon>Pezizomycotina</taxon>
        <taxon>Sordariomycetes</taxon>
        <taxon>Sordariomycetidae</taxon>
        <taxon>Phyllachorales</taxon>
        <taxon>Phyllachoraceae</taxon>
        <taxon>Phyllachora</taxon>
    </lineage>
</organism>
<dbReference type="Proteomes" id="UP001217918">
    <property type="component" value="Unassembled WGS sequence"/>
</dbReference>
<reference evidence="2" key="1">
    <citation type="journal article" date="2023" name="Mol. Plant Microbe Interact.">
        <title>Elucidating the Obligate Nature and Biological Capacity of an Invasive Fungal Corn Pathogen.</title>
        <authorList>
            <person name="MacCready J.S."/>
            <person name="Roggenkamp E.M."/>
            <person name="Gdanetz K."/>
            <person name="Chilvers M.I."/>
        </authorList>
    </citation>
    <scope>NUCLEOTIDE SEQUENCE</scope>
    <source>
        <strain evidence="2">PM02</strain>
    </source>
</reference>
<keyword evidence="1" id="KW-0472">Membrane</keyword>
<comment type="caution">
    <text evidence="2">The sequence shown here is derived from an EMBL/GenBank/DDBJ whole genome shotgun (WGS) entry which is preliminary data.</text>
</comment>
<keyword evidence="1" id="KW-0812">Transmembrane</keyword>
<proteinExistence type="predicted"/>
<dbReference type="AlphaFoldDB" id="A0AAD9HY24"/>
<keyword evidence="3" id="KW-1185">Reference proteome</keyword>
<sequence length="86" mass="9040">MKRTGRPDGSMSRSGRDTCSIEGACAPLLLSGGTDEAEGDSRMMGSGRRCGFWFGTMEELLATVVALALGFLTMKGAASLRTCEKS</sequence>
<name>A0AAD9HY24_9PEZI</name>